<protein>
    <submittedName>
        <fullName evidence="5">Response regulator</fullName>
    </submittedName>
</protein>
<dbReference type="SMART" id="SM00448">
    <property type="entry name" value="REC"/>
    <property type="match status" value="1"/>
</dbReference>
<evidence type="ECO:0000259" key="4">
    <source>
        <dbReference type="PROSITE" id="PS50110"/>
    </source>
</evidence>
<dbReference type="CDD" id="cd17548">
    <property type="entry name" value="REC_DivK-like"/>
    <property type="match status" value="1"/>
</dbReference>
<gene>
    <name evidence="5" type="ORF">C7C56_016980</name>
</gene>
<dbReference type="OrthoDB" id="9179585at2"/>
<feature type="modified residue" description="4-aspartylphosphate" evidence="2">
    <location>
        <position position="52"/>
    </location>
</feature>
<dbReference type="Proteomes" id="UP000241421">
    <property type="component" value="Unassembled WGS sequence"/>
</dbReference>
<evidence type="ECO:0000256" key="3">
    <source>
        <dbReference type="SAM" id="MobiDB-lite"/>
    </source>
</evidence>
<evidence type="ECO:0000313" key="6">
    <source>
        <dbReference type="Proteomes" id="UP000241421"/>
    </source>
</evidence>
<keyword evidence="1 2" id="KW-0597">Phosphoprotein</keyword>
<dbReference type="PROSITE" id="PS50110">
    <property type="entry name" value="RESPONSE_REGULATORY"/>
    <property type="match status" value="1"/>
</dbReference>
<dbReference type="AlphaFoldDB" id="A0A2U2HI55"/>
<dbReference type="GO" id="GO:0000160">
    <property type="term" value="P:phosphorelay signal transduction system"/>
    <property type="evidence" value="ECO:0007669"/>
    <property type="project" value="InterPro"/>
</dbReference>
<name>A0A2U2HI55_9BURK</name>
<dbReference type="RefSeq" id="WP_106758562.1">
    <property type="nucleotide sequence ID" value="NZ_PXWF02000247.1"/>
</dbReference>
<organism evidence="5 6">
    <name type="scientific">Massilia glaciei</name>
    <dbReference type="NCBI Taxonomy" id="1524097"/>
    <lineage>
        <taxon>Bacteria</taxon>
        <taxon>Pseudomonadati</taxon>
        <taxon>Pseudomonadota</taxon>
        <taxon>Betaproteobacteria</taxon>
        <taxon>Burkholderiales</taxon>
        <taxon>Oxalobacteraceae</taxon>
        <taxon>Telluria group</taxon>
        <taxon>Massilia</taxon>
    </lineage>
</organism>
<evidence type="ECO:0000256" key="1">
    <source>
        <dbReference type="ARBA" id="ARBA00022553"/>
    </source>
</evidence>
<feature type="domain" description="Response regulatory" evidence="4">
    <location>
        <begin position="3"/>
        <end position="119"/>
    </location>
</feature>
<accession>A0A2U2HI55</accession>
<dbReference type="InterPro" id="IPR001789">
    <property type="entry name" value="Sig_transdc_resp-reg_receiver"/>
</dbReference>
<proteinExistence type="predicted"/>
<dbReference type="SUPFAM" id="SSF52172">
    <property type="entry name" value="CheY-like"/>
    <property type="match status" value="1"/>
</dbReference>
<sequence>MATILVVEDNQANMKLAVLLLKNAGHAVLCALDAESALTLARAERPDLILMDIQLPGMDGLAATALLKGDPATAAIPVIALTALAMKEDQERSQIAGCDGYIAKPLRYAQLLATVESLLARTRAAQPARDAARDRAADPAADPQNPFGGTT</sequence>
<reference evidence="5 6" key="1">
    <citation type="submission" date="2018-04" db="EMBL/GenBank/DDBJ databases">
        <title>Massilia violaceinigra sp. nov., a novel purple-pigmented bacterium isolated from Tianshan glacier, Xinjiang, China.</title>
        <authorList>
            <person name="Wang H."/>
        </authorList>
    </citation>
    <scope>NUCLEOTIDE SEQUENCE [LARGE SCALE GENOMIC DNA]</scope>
    <source>
        <strain evidence="5 6">B448-2</strain>
    </source>
</reference>
<feature type="region of interest" description="Disordered" evidence="3">
    <location>
        <begin position="124"/>
        <end position="151"/>
    </location>
</feature>
<evidence type="ECO:0000256" key="2">
    <source>
        <dbReference type="PROSITE-ProRule" id="PRU00169"/>
    </source>
</evidence>
<evidence type="ECO:0000313" key="5">
    <source>
        <dbReference type="EMBL" id="PWF46013.1"/>
    </source>
</evidence>
<dbReference type="PANTHER" id="PTHR45339">
    <property type="entry name" value="HYBRID SIGNAL TRANSDUCTION HISTIDINE KINASE J"/>
    <property type="match status" value="1"/>
</dbReference>
<comment type="caution">
    <text evidence="5">The sequence shown here is derived from an EMBL/GenBank/DDBJ whole genome shotgun (WGS) entry which is preliminary data.</text>
</comment>
<keyword evidence="6" id="KW-1185">Reference proteome</keyword>
<dbReference type="InterPro" id="IPR011006">
    <property type="entry name" value="CheY-like_superfamily"/>
</dbReference>
<dbReference type="Pfam" id="PF00072">
    <property type="entry name" value="Response_reg"/>
    <property type="match status" value="1"/>
</dbReference>
<dbReference type="EMBL" id="PXWF02000247">
    <property type="protein sequence ID" value="PWF46013.1"/>
    <property type="molecule type" value="Genomic_DNA"/>
</dbReference>
<dbReference type="Gene3D" id="3.40.50.2300">
    <property type="match status" value="1"/>
</dbReference>
<dbReference type="PANTHER" id="PTHR45339:SF3">
    <property type="entry name" value="HISTIDINE KINASE"/>
    <property type="match status" value="1"/>
</dbReference>